<reference evidence="3" key="1">
    <citation type="journal article" date="2011" name="PLoS Biol.">
        <title>Gene gain and loss during evolution of obligate parasitism in the white rust pathogen of Arabidopsis thaliana.</title>
        <authorList>
            <person name="Kemen E."/>
            <person name="Gardiner A."/>
            <person name="Schultz-Larsen T."/>
            <person name="Kemen A.C."/>
            <person name="Balmuth A.L."/>
            <person name="Robert-Seilaniantz A."/>
            <person name="Bailey K."/>
            <person name="Holub E."/>
            <person name="Studholme D.J."/>
            <person name="Maclean D."/>
            <person name="Jones J.D."/>
        </authorList>
    </citation>
    <scope>NUCLEOTIDE SEQUENCE</scope>
</reference>
<keyword evidence="2" id="KW-0732">Signal</keyword>
<evidence type="ECO:0000256" key="1">
    <source>
        <dbReference type="SAM" id="MobiDB-lite"/>
    </source>
</evidence>
<accession>F0WI25</accession>
<sequence>MEITHVAGLLRLLQFMTATGSPSQRPDNRTQSLGKGLSGSPTTGAQIDDIYFWIDLTSVKLYFDSIFMCWNSDLFYTSM</sequence>
<evidence type="ECO:0000256" key="2">
    <source>
        <dbReference type="SAM" id="SignalP"/>
    </source>
</evidence>
<feature type="chain" id="PRO_5003261638" evidence="2">
    <location>
        <begin position="21"/>
        <end position="79"/>
    </location>
</feature>
<evidence type="ECO:0000313" key="3">
    <source>
        <dbReference type="EMBL" id="CCA20903.1"/>
    </source>
</evidence>
<name>F0WI25_9STRA</name>
<proteinExistence type="predicted"/>
<dbReference type="EMBL" id="FR824151">
    <property type="protein sequence ID" value="CCA20903.1"/>
    <property type="molecule type" value="Genomic_DNA"/>
</dbReference>
<protein>
    <submittedName>
        <fullName evidence="3">AlNc14C106G6232 protein</fullName>
    </submittedName>
</protein>
<organism evidence="3">
    <name type="scientific">Albugo laibachii Nc14</name>
    <dbReference type="NCBI Taxonomy" id="890382"/>
    <lineage>
        <taxon>Eukaryota</taxon>
        <taxon>Sar</taxon>
        <taxon>Stramenopiles</taxon>
        <taxon>Oomycota</taxon>
        <taxon>Peronosporomycetes</taxon>
        <taxon>Albuginales</taxon>
        <taxon>Albuginaceae</taxon>
        <taxon>Albugo</taxon>
    </lineage>
</organism>
<dbReference type="AlphaFoldDB" id="F0WI25"/>
<gene>
    <name evidence="3" type="primary">AlNc14C106G6232</name>
    <name evidence="3" type="ORF">ALNC14_070460</name>
</gene>
<feature type="signal peptide" evidence="2">
    <location>
        <begin position="1"/>
        <end position="20"/>
    </location>
</feature>
<reference evidence="3" key="2">
    <citation type="submission" date="2011-02" db="EMBL/GenBank/DDBJ databases">
        <authorList>
            <person name="MacLean D."/>
        </authorList>
    </citation>
    <scope>NUCLEOTIDE SEQUENCE</scope>
</reference>
<feature type="region of interest" description="Disordered" evidence="1">
    <location>
        <begin position="18"/>
        <end position="44"/>
    </location>
</feature>
<dbReference type="HOGENOM" id="CLU_2611003_0_0_1"/>